<dbReference type="PANTHER" id="PTHR33067">
    <property type="entry name" value="RNA-DIRECTED DNA POLYMERASE-RELATED"/>
    <property type="match status" value="1"/>
</dbReference>
<organism evidence="1 2">
    <name type="scientific">Vitis vinifera</name>
    <name type="common">Grape</name>
    <dbReference type="NCBI Taxonomy" id="29760"/>
    <lineage>
        <taxon>Eukaryota</taxon>
        <taxon>Viridiplantae</taxon>
        <taxon>Streptophyta</taxon>
        <taxon>Embryophyta</taxon>
        <taxon>Tracheophyta</taxon>
        <taxon>Spermatophyta</taxon>
        <taxon>Magnoliopsida</taxon>
        <taxon>eudicotyledons</taxon>
        <taxon>Gunneridae</taxon>
        <taxon>Pentapetalae</taxon>
        <taxon>rosids</taxon>
        <taxon>Vitales</taxon>
        <taxon>Vitaceae</taxon>
        <taxon>Viteae</taxon>
        <taxon>Vitis</taxon>
    </lineage>
</organism>
<sequence>MQSFVVSANNEEEVKSFSDFYFTPCEPLGGDFKVGFSGIANTWLSERLEPLQVASVINFVDYSLKQGAPAGHESAGTPIRHESRTLVKESNNQEEGVGRKVHPNQALKKSQGYPHICKVSKGLVHGQERVTCDKEAFLTEQVSAIIQSKSPVKSKIRDVPPFQSTLEGHMWRSFTRLGASVNLLPYSVYKQLGLGGLKPTTITLSLADRSSKSQGG</sequence>
<dbReference type="AlphaFoldDB" id="A0A438FGB1"/>
<proteinExistence type="predicted"/>
<protein>
    <submittedName>
        <fullName evidence="1">Uncharacterized protein</fullName>
    </submittedName>
</protein>
<evidence type="ECO:0000313" key="2">
    <source>
        <dbReference type="Proteomes" id="UP000288805"/>
    </source>
</evidence>
<dbReference type="Proteomes" id="UP000288805">
    <property type="component" value="Unassembled WGS sequence"/>
</dbReference>
<dbReference type="EMBL" id="QGNW01000925">
    <property type="protein sequence ID" value="RVW58780.1"/>
    <property type="molecule type" value="Genomic_DNA"/>
</dbReference>
<evidence type="ECO:0000313" key="1">
    <source>
        <dbReference type="EMBL" id="RVW58780.1"/>
    </source>
</evidence>
<gene>
    <name evidence="1" type="ORF">CK203_108950</name>
</gene>
<name>A0A438FGB1_VITVI</name>
<reference evidence="1 2" key="1">
    <citation type="journal article" date="2018" name="PLoS Genet.">
        <title>Population sequencing reveals clonal diversity and ancestral inbreeding in the grapevine cultivar Chardonnay.</title>
        <authorList>
            <person name="Roach M.J."/>
            <person name="Johnson D.L."/>
            <person name="Bohlmann J."/>
            <person name="van Vuuren H.J."/>
            <person name="Jones S.J."/>
            <person name="Pretorius I.S."/>
            <person name="Schmidt S.A."/>
            <person name="Borneman A.R."/>
        </authorList>
    </citation>
    <scope>NUCLEOTIDE SEQUENCE [LARGE SCALE GENOMIC DNA]</scope>
    <source>
        <strain evidence="2">cv. Chardonnay</strain>
        <tissue evidence="1">Leaf</tissue>
    </source>
</reference>
<comment type="caution">
    <text evidence="1">The sequence shown here is derived from an EMBL/GenBank/DDBJ whole genome shotgun (WGS) entry which is preliminary data.</text>
</comment>
<accession>A0A438FGB1</accession>